<dbReference type="SUPFAM" id="SSF63862">
    <property type="entry name" value="Thiamin pyrophosphokinase, substrate-binding domain"/>
    <property type="match status" value="1"/>
</dbReference>
<comment type="caution">
    <text evidence="7">The sequence shown here is derived from an EMBL/GenBank/DDBJ whole genome shotgun (WGS) entry which is preliminary data.</text>
</comment>
<dbReference type="AlphaFoldDB" id="A0A4S4BPR1"/>
<reference evidence="7 8" key="1">
    <citation type="submission" date="2019-04" db="EMBL/GenBank/DDBJ databases">
        <title>Cohnella sp. nov. isolated from preserved vegetables.</title>
        <authorList>
            <person name="Lin S.-Y."/>
            <person name="Hung M.-H."/>
            <person name="Young C.-C."/>
        </authorList>
    </citation>
    <scope>NUCLEOTIDE SEQUENCE [LARGE SCALE GENOMIC DNA]</scope>
    <source>
        <strain evidence="7 8">CC-MHH1044</strain>
    </source>
</reference>
<dbReference type="EC" id="2.7.6.2" evidence="5"/>
<dbReference type="Proteomes" id="UP000310636">
    <property type="component" value="Unassembled WGS sequence"/>
</dbReference>
<dbReference type="GO" id="GO:0005524">
    <property type="term" value="F:ATP binding"/>
    <property type="evidence" value="ECO:0007669"/>
    <property type="project" value="UniProtKB-KW"/>
</dbReference>
<keyword evidence="4" id="KW-0067">ATP-binding</keyword>
<dbReference type="SMART" id="SM00983">
    <property type="entry name" value="TPK_B1_binding"/>
    <property type="match status" value="1"/>
</dbReference>
<keyword evidence="1 7" id="KW-0808">Transferase</keyword>
<gene>
    <name evidence="7" type="ORF">E6C55_24530</name>
</gene>
<dbReference type="GO" id="GO:0004788">
    <property type="term" value="F:thiamine diphosphokinase activity"/>
    <property type="evidence" value="ECO:0007669"/>
    <property type="project" value="UniProtKB-UniRule"/>
</dbReference>
<evidence type="ECO:0000256" key="4">
    <source>
        <dbReference type="ARBA" id="ARBA00022840"/>
    </source>
</evidence>
<evidence type="ECO:0000256" key="1">
    <source>
        <dbReference type="ARBA" id="ARBA00022679"/>
    </source>
</evidence>
<dbReference type="SUPFAM" id="SSF63999">
    <property type="entry name" value="Thiamin pyrophosphokinase, catalytic domain"/>
    <property type="match status" value="1"/>
</dbReference>
<dbReference type="GO" id="GO:0030975">
    <property type="term" value="F:thiamine binding"/>
    <property type="evidence" value="ECO:0007669"/>
    <property type="project" value="InterPro"/>
</dbReference>
<accession>A0A4S4BPR1</accession>
<dbReference type="GO" id="GO:0016301">
    <property type="term" value="F:kinase activity"/>
    <property type="evidence" value="ECO:0007669"/>
    <property type="project" value="UniProtKB-KW"/>
</dbReference>
<dbReference type="PANTHER" id="PTHR41299">
    <property type="entry name" value="THIAMINE PYROPHOSPHOKINASE"/>
    <property type="match status" value="1"/>
</dbReference>
<dbReference type="Gene3D" id="3.40.50.10240">
    <property type="entry name" value="Thiamin pyrophosphokinase, catalytic domain"/>
    <property type="match status" value="1"/>
</dbReference>
<dbReference type="InterPro" id="IPR007371">
    <property type="entry name" value="TPK_catalytic"/>
</dbReference>
<dbReference type="InterPro" id="IPR006282">
    <property type="entry name" value="Thi_PPkinase"/>
</dbReference>
<dbReference type="InterPro" id="IPR053149">
    <property type="entry name" value="TPK"/>
</dbReference>
<proteinExistence type="predicted"/>
<dbReference type="Pfam" id="PF04265">
    <property type="entry name" value="TPK_B1_binding"/>
    <property type="match status" value="1"/>
</dbReference>
<dbReference type="InterPro" id="IPR036759">
    <property type="entry name" value="TPK_catalytic_sf"/>
</dbReference>
<protein>
    <recommendedName>
        <fullName evidence="5">Thiamine diphosphokinase</fullName>
        <ecNumber evidence="5">2.7.6.2</ecNumber>
    </recommendedName>
</protein>
<sequence length="220" mass="23768">MMANSPWNRAIIVTGGRLGEWAADIIAEDDYRIGADSGALFLAERGIRPHLALGDFDSIDERELALVRAMSDETLGFDPVDKDWTDTELAVREAIDRGYRRILIVGGLGSRFDHSLANVHLLALAASEGCEARLRDEHNEIGLLTGPSSQALEADDSFPVVSLLPLTPEASGITLDGFVYPLNDATLRIGMSLGVSNELAGRSGTIRLGEGRLLVIRSRD</sequence>
<dbReference type="CDD" id="cd07995">
    <property type="entry name" value="TPK"/>
    <property type="match status" value="1"/>
</dbReference>
<dbReference type="PANTHER" id="PTHR41299:SF1">
    <property type="entry name" value="THIAMINE PYROPHOSPHOKINASE"/>
    <property type="match status" value="1"/>
</dbReference>
<dbReference type="GO" id="GO:0009229">
    <property type="term" value="P:thiamine diphosphate biosynthetic process"/>
    <property type="evidence" value="ECO:0007669"/>
    <property type="project" value="InterPro"/>
</dbReference>
<dbReference type="GO" id="GO:0006772">
    <property type="term" value="P:thiamine metabolic process"/>
    <property type="evidence" value="ECO:0007669"/>
    <property type="project" value="UniProtKB-UniRule"/>
</dbReference>
<evidence type="ECO:0000259" key="6">
    <source>
        <dbReference type="SMART" id="SM00983"/>
    </source>
</evidence>
<dbReference type="InterPro" id="IPR036371">
    <property type="entry name" value="TPK_B1-bd_sf"/>
</dbReference>
<dbReference type="InterPro" id="IPR007373">
    <property type="entry name" value="Thiamin_PyroPKinase_B1-bd"/>
</dbReference>
<feature type="domain" description="Thiamin pyrophosphokinase thiamin-binding" evidence="6">
    <location>
        <begin position="148"/>
        <end position="214"/>
    </location>
</feature>
<dbReference type="NCBIfam" id="TIGR01378">
    <property type="entry name" value="thi_PPkinase"/>
    <property type="match status" value="1"/>
</dbReference>
<dbReference type="OrthoDB" id="9804377at2"/>
<dbReference type="EMBL" id="SSOB01000039">
    <property type="protein sequence ID" value="THF74573.1"/>
    <property type="molecule type" value="Genomic_DNA"/>
</dbReference>
<evidence type="ECO:0000256" key="2">
    <source>
        <dbReference type="ARBA" id="ARBA00022741"/>
    </source>
</evidence>
<evidence type="ECO:0000256" key="5">
    <source>
        <dbReference type="NCBIfam" id="TIGR01378"/>
    </source>
</evidence>
<keyword evidence="2" id="KW-0547">Nucleotide-binding</keyword>
<evidence type="ECO:0000256" key="3">
    <source>
        <dbReference type="ARBA" id="ARBA00022777"/>
    </source>
</evidence>
<evidence type="ECO:0000313" key="8">
    <source>
        <dbReference type="Proteomes" id="UP000310636"/>
    </source>
</evidence>
<evidence type="ECO:0000313" key="7">
    <source>
        <dbReference type="EMBL" id="THF74573.1"/>
    </source>
</evidence>
<keyword evidence="8" id="KW-1185">Reference proteome</keyword>
<keyword evidence="3 7" id="KW-0418">Kinase</keyword>
<organism evidence="7 8">
    <name type="scientific">Cohnella fermenti</name>
    <dbReference type="NCBI Taxonomy" id="2565925"/>
    <lineage>
        <taxon>Bacteria</taxon>
        <taxon>Bacillati</taxon>
        <taxon>Bacillota</taxon>
        <taxon>Bacilli</taxon>
        <taxon>Bacillales</taxon>
        <taxon>Paenibacillaceae</taxon>
        <taxon>Cohnella</taxon>
    </lineage>
</organism>
<name>A0A4S4BPR1_9BACL</name>
<dbReference type="Pfam" id="PF04263">
    <property type="entry name" value="TPK_catalytic"/>
    <property type="match status" value="1"/>
</dbReference>